<evidence type="ECO:0000256" key="3">
    <source>
        <dbReference type="ARBA" id="ARBA00022448"/>
    </source>
</evidence>
<dbReference type="InterPro" id="IPR000568">
    <property type="entry name" value="ATP_synth_F0_asu"/>
</dbReference>
<evidence type="ECO:0000313" key="13">
    <source>
        <dbReference type="EMBL" id="XDF22617.1"/>
    </source>
</evidence>
<dbReference type="PANTHER" id="PTHR11410:SF0">
    <property type="entry name" value="ATP SYNTHASE SUBUNIT A"/>
    <property type="match status" value="1"/>
</dbReference>
<dbReference type="EMBL" id="PP988071">
    <property type="protein sequence ID" value="XDF22617.1"/>
    <property type="molecule type" value="Genomic_DNA"/>
</dbReference>
<evidence type="ECO:0000256" key="9">
    <source>
        <dbReference type="ARBA" id="ARBA00023136"/>
    </source>
</evidence>
<keyword evidence="8" id="KW-0406">Ion transport</keyword>
<keyword evidence="5 12" id="KW-0812">Transmembrane</keyword>
<reference evidence="13" key="1">
    <citation type="submission" date="2024-07" db="EMBL/GenBank/DDBJ databases">
        <title>Complete of mitochondrial genome sequence and phylogenetic analysis of Asplanchna Sp. (Rotifera, Asplanchnidae).</title>
        <authorList>
            <person name="Cheng S."/>
            <person name="He R."/>
        </authorList>
    </citation>
    <scope>NUCLEOTIDE SEQUENCE</scope>
</reference>
<sequence length="204" mass="23590">MSMLFFYSILVSMGYYLIINVSYWVMYNRFSSLKTSSYSLFKSSLPAVFTMVLFFSMTRYVFMMSTANIPMFFVPTMFYSYVLFNALVFWVPIVGYALVTNFKGFMSHMLPYGAPVGLMLFLPLVEIFSQIIRPLTLTIRFATNLSAGHIMMFMFSYFAVLSAALSPLLYIVLFVLLIMEIFIAFLQSYIFLTLLGLYLTETIE</sequence>
<dbReference type="Gene3D" id="1.20.120.220">
    <property type="entry name" value="ATP synthase, F0 complex, subunit A"/>
    <property type="match status" value="1"/>
</dbReference>
<evidence type="ECO:0000256" key="1">
    <source>
        <dbReference type="ARBA" id="ARBA00004141"/>
    </source>
</evidence>
<dbReference type="InterPro" id="IPR045083">
    <property type="entry name" value="ATP_synth_F0_asu_bact/mt"/>
</dbReference>
<keyword evidence="10" id="KW-0066">ATP synthesis</keyword>
<accession>A0AB39A6C9</accession>
<geneLocation type="mitochondrion" evidence="13"/>
<feature type="transmembrane region" description="Helical" evidence="12">
    <location>
        <begin position="6"/>
        <end position="27"/>
    </location>
</feature>
<name>A0AB39A6C9_9BILA</name>
<dbReference type="SUPFAM" id="SSF81336">
    <property type="entry name" value="F1F0 ATP synthase subunit A"/>
    <property type="match status" value="1"/>
</dbReference>
<comment type="similarity">
    <text evidence="2">Belongs to the ATPase A chain family.</text>
</comment>
<proteinExistence type="inferred from homology"/>
<evidence type="ECO:0000256" key="8">
    <source>
        <dbReference type="ARBA" id="ARBA00023065"/>
    </source>
</evidence>
<dbReference type="AlphaFoldDB" id="A0AB39A6C9"/>
<dbReference type="GO" id="GO:0045259">
    <property type="term" value="C:proton-transporting ATP synthase complex"/>
    <property type="evidence" value="ECO:0007669"/>
    <property type="project" value="UniProtKB-KW"/>
</dbReference>
<organism evidence="13">
    <name type="scientific">Asplanchna sp</name>
    <dbReference type="NCBI Taxonomy" id="3231738"/>
    <lineage>
        <taxon>Eukaryota</taxon>
        <taxon>Metazoa</taxon>
        <taxon>Spiralia</taxon>
        <taxon>Gnathifera</taxon>
        <taxon>Rotifera</taxon>
        <taxon>Eurotatoria</taxon>
        <taxon>Monogononta</taxon>
        <taxon>Pseudotrocha</taxon>
        <taxon>Ploima</taxon>
        <taxon>Asplanchnidae</taxon>
        <taxon>Asplanchna</taxon>
    </lineage>
</organism>
<keyword evidence="3" id="KW-0813">Transport</keyword>
<evidence type="ECO:0000256" key="7">
    <source>
        <dbReference type="ARBA" id="ARBA00022989"/>
    </source>
</evidence>
<dbReference type="GO" id="GO:0046933">
    <property type="term" value="F:proton-transporting ATP synthase activity, rotational mechanism"/>
    <property type="evidence" value="ECO:0007669"/>
    <property type="project" value="TreeGrafter"/>
</dbReference>
<dbReference type="PANTHER" id="PTHR11410">
    <property type="entry name" value="ATP SYNTHASE SUBUNIT A"/>
    <property type="match status" value="1"/>
</dbReference>
<comment type="subcellular location">
    <subcellularLocation>
        <location evidence="1">Membrane</location>
        <topology evidence="1">Multi-pass membrane protein</topology>
    </subcellularLocation>
</comment>
<evidence type="ECO:0000256" key="12">
    <source>
        <dbReference type="SAM" id="Phobius"/>
    </source>
</evidence>
<evidence type="ECO:0000256" key="2">
    <source>
        <dbReference type="ARBA" id="ARBA00006810"/>
    </source>
</evidence>
<feature type="transmembrane region" description="Helical" evidence="12">
    <location>
        <begin position="39"/>
        <end position="58"/>
    </location>
</feature>
<evidence type="ECO:0000256" key="4">
    <source>
        <dbReference type="ARBA" id="ARBA00022547"/>
    </source>
</evidence>
<keyword evidence="9 12" id="KW-0472">Membrane</keyword>
<protein>
    <recommendedName>
        <fullName evidence="11">F-ATPase protein 6</fullName>
    </recommendedName>
</protein>
<keyword evidence="4" id="KW-0138">CF(0)</keyword>
<gene>
    <name evidence="13" type="primary">ATP6</name>
</gene>
<keyword evidence="13" id="KW-0496">Mitochondrion</keyword>
<evidence type="ECO:0000256" key="6">
    <source>
        <dbReference type="ARBA" id="ARBA00022781"/>
    </source>
</evidence>
<dbReference type="Pfam" id="PF00119">
    <property type="entry name" value="ATP-synt_A"/>
    <property type="match status" value="1"/>
</dbReference>
<keyword evidence="7 12" id="KW-1133">Transmembrane helix</keyword>
<feature type="transmembrane region" description="Helical" evidence="12">
    <location>
        <begin position="168"/>
        <end position="199"/>
    </location>
</feature>
<evidence type="ECO:0000256" key="10">
    <source>
        <dbReference type="ARBA" id="ARBA00023310"/>
    </source>
</evidence>
<feature type="transmembrane region" description="Helical" evidence="12">
    <location>
        <begin position="110"/>
        <end position="132"/>
    </location>
</feature>
<dbReference type="CDD" id="cd00310">
    <property type="entry name" value="ATP-synt_Fo_a_6"/>
    <property type="match status" value="1"/>
</dbReference>
<evidence type="ECO:0000256" key="11">
    <source>
        <dbReference type="ARBA" id="ARBA00032954"/>
    </source>
</evidence>
<feature type="transmembrane region" description="Helical" evidence="12">
    <location>
        <begin position="78"/>
        <end position="98"/>
    </location>
</feature>
<dbReference type="InterPro" id="IPR035908">
    <property type="entry name" value="F0_ATP_A_sf"/>
</dbReference>
<keyword evidence="6" id="KW-0375">Hydrogen ion transport</keyword>
<evidence type="ECO:0000256" key="5">
    <source>
        <dbReference type="ARBA" id="ARBA00022692"/>
    </source>
</evidence>